<accession>A0A438D1Z0</accession>
<name>A0A438D1Z0_VITVI</name>
<feature type="compositionally biased region" description="Basic residues" evidence="1">
    <location>
        <begin position="191"/>
        <end position="200"/>
    </location>
</feature>
<reference evidence="2 3" key="1">
    <citation type="journal article" date="2018" name="PLoS Genet.">
        <title>Population sequencing reveals clonal diversity and ancestral inbreeding in the grapevine cultivar Chardonnay.</title>
        <authorList>
            <person name="Roach M.J."/>
            <person name="Johnson D.L."/>
            <person name="Bohlmann J."/>
            <person name="van Vuuren H.J."/>
            <person name="Jones S.J."/>
            <person name="Pretorius I.S."/>
            <person name="Schmidt S.A."/>
            <person name="Borneman A.R."/>
        </authorList>
    </citation>
    <scope>NUCLEOTIDE SEQUENCE [LARGE SCALE GENOMIC DNA]</scope>
    <source>
        <strain evidence="3">cv. Chardonnay</strain>
        <tissue evidence="2">Leaf</tissue>
    </source>
</reference>
<evidence type="ECO:0000256" key="1">
    <source>
        <dbReference type="SAM" id="MobiDB-lite"/>
    </source>
</evidence>
<dbReference type="AlphaFoldDB" id="A0A438D1Z0"/>
<dbReference type="EMBL" id="QGNW01001840">
    <property type="protein sequence ID" value="RVW29477.1"/>
    <property type="molecule type" value="Genomic_DNA"/>
</dbReference>
<evidence type="ECO:0000313" key="2">
    <source>
        <dbReference type="EMBL" id="RVW29477.1"/>
    </source>
</evidence>
<dbReference type="Proteomes" id="UP000288805">
    <property type="component" value="Unassembled WGS sequence"/>
</dbReference>
<feature type="compositionally biased region" description="Basic and acidic residues" evidence="1">
    <location>
        <begin position="169"/>
        <end position="190"/>
    </location>
</feature>
<organism evidence="2 3">
    <name type="scientific">Vitis vinifera</name>
    <name type="common">Grape</name>
    <dbReference type="NCBI Taxonomy" id="29760"/>
    <lineage>
        <taxon>Eukaryota</taxon>
        <taxon>Viridiplantae</taxon>
        <taxon>Streptophyta</taxon>
        <taxon>Embryophyta</taxon>
        <taxon>Tracheophyta</taxon>
        <taxon>Spermatophyta</taxon>
        <taxon>Magnoliopsida</taxon>
        <taxon>eudicotyledons</taxon>
        <taxon>Gunneridae</taxon>
        <taxon>Pentapetalae</taxon>
        <taxon>rosids</taxon>
        <taxon>Vitales</taxon>
        <taxon>Vitaceae</taxon>
        <taxon>Viteae</taxon>
        <taxon>Vitis</taxon>
    </lineage>
</organism>
<evidence type="ECO:0000313" key="3">
    <source>
        <dbReference type="Proteomes" id="UP000288805"/>
    </source>
</evidence>
<gene>
    <name evidence="2" type="ORF">CK203_093706</name>
</gene>
<protein>
    <submittedName>
        <fullName evidence="2">Uncharacterized protein</fullName>
    </submittedName>
</protein>
<sequence length="225" mass="26695">MVGWKLGGKILLVKWDVVCTEKLNGGLGLRRIATLNRALLGKWTWKFACEKDNLWKQVILRNMGKRNTVGGLRRLVGRLELGPFLEDDSVKWRQGRNGLFRVKEAYRMLDKPNATVFPARRIWVDRVLTKVCFFAWEATWGREEKETDLKIHSVVYFWMVWKERNRREGEEKEKKEKEKEKEKEKKEGVSGRRRVRRPRRGLIGTFMKRRRTALSLGMPFKTMDT</sequence>
<comment type="caution">
    <text evidence="2">The sequence shown here is derived from an EMBL/GenBank/DDBJ whole genome shotgun (WGS) entry which is preliminary data.</text>
</comment>
<feature type="region of interest" description="Disordered" evidence="1">
    <location>
        <begin position="169"/>
        <end position="204"/>
    </location>
</feature>
<proteinExistence type="predicted"/>